<evidence type="ECO:0000313" key="1">
    <source>
        <dbReference type="EMBL" id="ETK70777.1"/>
    </source>
</evidence>
<sequence>MKDQLASGSSESFPRAFRTRRLIQGYLVLSEGEELCVHARRVLRKLECEPQVILECLQSWESSVVDDQLAEGLFLSLPG</sequence>
<accession>W2FJ31</accession>
<name>W2FJ31_PHYNI</name>
<reference evidence="2" key="2">
    <citation type="submission" date="2013-11" db="EMBL/GenBank/DDBJ databases">
        <title>The Genome Sequence of Phytophthora parasitica CJ05E6.</title>
        <authorList>
            <consortium name="The Broad Institute Genomics Platform"/>
            <person name="Russ C."/>
            <person name="Tyler B."/>
            <person name="Panabieres F."/>
            <person name="Shan W."/>
            <person name="Tripathy S."/>
            <person name="Grunwald N."/>
            <person name="Machado M."/>
            <person name="Johnson C.S."/>
            <person name="Arredondo F."/>
            <person name="Hong C."/>
            <person name="Coffey M."/>
            <person name="Young S.K."/>
            <person name="Zeng Q."/>
            <person name="Gargeya S."/>
            <person name="Fitzgerald M."/>
            <person name="Abouelleil A."/>
            <person name="Alvarado L."/>
            <person name="Chapman S.B."/>
            <person name="Gainer-Dewar J."/>
            <person name="Goldberg J."/>
            <person name="Griggs A."/>
            <person name="Gujja S."/>
            <person name="Hansen M."/>
            <person name="Howarth C."/>
            <person name="Imamovic A."/>
            <person name="Ireland A."/>
            <person name="Larimer J."/>
            <person name="McCowan C."/>
            <person name="Murphy C."/>
            <person name="Pearson M."/>
            <person name="Poon T.W."/>
            <person name="Priest M."/>
            <person name="Roberts A."/>
            <person name="Saif S."/>
            <person name="Shea T."/>
            <person name="Sykes S."/>
            <person name="Wortman J."/>
            <person name="Nusbaum C."/>
            <person name="Birren B."/>
        </authorList>
    </citation>
    <scope>NUCLEOTIDE SEQUENCE [LARGE SCALE GENOMIC DNA]</scope>
    <source>
        <strain evidence="2">CJ05E6</strain>
    </source>
</reference>
<proteinExistence type="predicted"/>
<dbReference type="EMBL" id="KI690139">
    <property type="protein sequence ID" value="ETK70777.1"/>
    <property type="molecule type" value="Genomic_DNA"/>
</dbReference>
<dbReference type="Proteomes" id="UP000053864">
    <property type="component" value="Unassembled WGS sequence"/>
</dbReference>
<organism evidence="1">
    <name type="scientific">Phytophthora nicotianae</name>
    <name type="common">Potato buckeye rot agent</name>
    <name type="synonym">Phytophthora parasitica</name>
    <dbReference type="NCBI Taxonomy" id="4792"/>
    <lineage>
        <taxon>Eukaryota</taxon>
        <taxon>Sar</taxon>
        <taxon>Stramenopiles</taxon>
        <taxon>Oomycota</taxon>
        <taxon>Peronosporomycetes</taxon>
        <taxon>Peronosporales</taxon>
        <taxon>Peronosporaceae</taxon>
        <taxon>Phytophthora</taxon>
    </lineage>
</organism>
<evidence type="ECO:0000313" key="2">
    <source>
        <dbReference type="EMBL" id="ETL24229.1"/>
    </source>
</evidence>
<gene>
    <name evidence="1" type="ORF">L915_21898</name>
    <name evidence="2" type="ORF">L916_21758</name>
</gene>
<dbReference type="EMBL" id="KI676970">
    <property type="protein sequence ID" value="ETL24229.1"/>
    <property type="molecule type" value="Genomic_DNA"/>
</dbReference>
<reference evidence="1" key="1">
    <citation type="submission" date="2013-11" db="EMBL/GenBank/DDBJ databases">
        <title>The Genome Sequence of Phytophthora parasitica CJ02B3.</title>
        <authorList>
            <consortium name="The Broad Institute Genomics Platform"/>
            <person name="Russ C."/>
            <person name="Tyler B."/>
            <person name="Panabieres F."/>
            <person name="Shan W."/>
            <person name="Tripathy S."/>
            <person name="Grunwald N."/>
            <person name="Machado M."/>
            <person name="Johnson C.S."/>
            <person name="Arredondo F."/>
            <person name="Hong C."/>
            <person name="Coffey M."/>
            <person name="Young S.K."/>
            <person name="Zeng Q."/>
            <person name="Gargeya S."/>
            <person name="Fitzgerald M."/>
            <person name="Abouelleil A."/>
            <person name="Alvarado L."/>
            <person name="Chapman S.B."/>
            <person name="Gainer-Dewar J."/>
            <person name="Goldberg J."/>
            <person name="Griggs A."/>
            <person name="Gujja S."/>
            <person name="Hansen M."/>
            <person name="Howarth C."/>
            <person name="Imamovic A."/>
            <person name="Ireland A."/>
            <person name="Larimer J."/>
            <person name="McCowan C."/>
            <person name="Murphy C."/>
            <person name="Pearson M."/>
            <person name="Poon T.W."/>
            <person name="Priest M."/>
            <person name="Roberts A."/>
            <person name="Saif S."/>
            <person name="Shea T."/>
            <person name="Sykes S."/>
            <person name="Wortman J."/>
            <person name="Nusbaum C."/>
            <person name="Birren B."/>
        </authorList>
    </citation>
    <scope>NUCLEOTIDE SEQUENCE [LARGE SCALE GENOMIC DNA]</scope>
    <source>
        <strain evidence="1">CJ02B3</strain>
    </source>
</reference>
<dbReference type="Proteomes" id="UP000053236">
    <property type="component" value="Unassembled WGS sequence"/>
</dbReference>
<dbReference type="AlphaFoldDB" id="W2FJ31"/>
<protein>
    <submittedName>
        <fullName evidence="1">Uncharacterized protein</fullName>
    </submittedName>
</protein>